<sequence>FEPVFENGNLALSASNDKFIRFNDEDDLVAMDDRGTEGNFIEIHSNAKLEEQGTIRETEINYVKKYKKFQDKKLRINQGDIKNLVDAKKHGSLHEALLDRREQIKTDRYCK</sequence>
<dbReference type="PANTHER" id="PTHR12928:SF0">
    <property type="entry name" value="FSHD REGION GENE 1"/>
    <property type="match status" value="1"/>
</dbReference>
<comment type="caution">
    <text evidence="1">The sequence shown here is derived from an EMBL/GenBank/DDBJ whole genome shotgun (WGS) entry which is preliminary data.</text>
</comment>
<name>A0A820GTI1_9BILA</name>
<dbReference type="GO" id="GO:0005730">
    <property type="term" value="C:nucleolus"/>
    <property type="evidence" value="ECO:0007669"/>
    <property type="project" value="TreeGrafter"/>
</dbReference>
<proteinExistence type="predicted"/>
<dbReference type="GO" id="GO:0071013">
    <property type="term" value="C:catalytic step 2 spliceosome"/>
    <property type="evidence" value="ECO:0007669"/>
    <property type="project" value="TreeGrafter"/>
</dbReference>
<evidence type="ECO:0000313" key="2">
    <source>
        <dbReference type="Proteomes" id="UP000663874"/>
    </source>
</evidence>
<feature type="non-terminal residue" evidence="1">
    <location>
        <position position="1"/>
    </location>
</feature>
<gene>
    <name evidence="1" type="ORF">FNK824_LOCUS40003</name>
</gene>
<accession>A0A820GTI1</accession>
<dbReference type="EMBL" id="CAJOBE010029075">
    <property type="protein sequence ID" value="CAF4283905.1"/>
    <property type="molecule type" value="Genomic_DNA"/>
</dbReference>
<dbReference type="GO" id="GO:0055120">
    <property type="term" value="C:striated muscle dense body"/>
    <property type="evidence" value="ECO:0007669"/>
    <property type="project" value="TreeGrafter"/>
</dbReference>
<dbReference type="AlphaFoldDB" id="A0A820GTI1"/>
<dbReference type="GO" id="GO:0051015">
    <property type="term" value="F:actin filament binding"/>
    <property type="evidence" value="ECO:0007669"/>
    <property type="project" value="TreeGrafter"/>
</dbReference>
<dbReference type="PANTHER" id="PTHR12928">
    <property type="entry name" value="FRG1 PROTEIN"/>
    <property type="match status" value="1"/>
</dbReference>
<protein>
    <submittedName>
        <fullName evidence="1">Uncharacterized protein</fullName>
    </submittedName>
</protein>
<reference evidence="1" key="1">
    <citation type="submission" date="2021-02" db="EMBL/GenBank/DDBJ databases">
        <authorList>
            <person name="Nowell W R."/>
        </authorList>
    </citation>
    <scope>NUCLEOTIDE SEQUENCE</scope>
</reference>
<dbReference type="InterPro" id="IPR010414">
    <property type="entry name" value="FRG1"/>
</dbReference>
<dbReference type="Pfam" id="PF06229">
    <property type="entry name" value="FRG1"/>
    <property type="match status" value="1"/>
</dbReference>
<evidence type="ECO:0000313" key="1">
    <source>
        <dbReference type="EMBL" id="CAF4283905.1"/>
    </source>
</evidence>
<organism evidence="1 2">
    <name type="scientific">Rotaria sordida</name>
    <dbReference type="NCBI Taxonomy" id="392033"/>
    <lineage>
        <taxon>Eukaryota</taxon>
        <taxon>Metazoa</taxon>
        <taxon>Spiralia</taxon>
        <taxon>Gnathifera</taxon>
        <taxon>Rotifera</taxon>
        <taxon>Eurotatoria</taxon>
        <taxon>Bdelloidea</taxon>
        <taxon>Philodinida</taxon>
        <taxon>Philodinidae</taxon>
        <taxon>Rotaria</taxon>
    </lineage>
</organism>
<dbReference type="Proteomes" id="UP000663874">
    <property type="component" value="Unassembled WGS sequence"/>
</dbReference>